<keyword evidence="2" id="KW-1185">Reference proteome</keyword>
<comment type="caution">
    <text evidence="1">The sequence shown here is derived from an EMBL/GenBank/DDBJ whole genome shotgun (WGS) entry which is preliminary data.</text>
</comment>
<evidence type="ECO:0000313" key="1">
    <source>
        <dbReference type="EMBL" id="MFC6179295.1"/>
    </source>
</evidence>
<organism evidence="1 2">
    <name type="scientific">Weissella sagaensis</name>
    <dbReference type="NCBI Taxonomy" id="2559928"/>
    <lineage>
        <taxon>Bacteria</taxon>
        <taxon>Bacillati</taxon>
        <taxon>Bacillota</taxon>
        <taxon>Bacilli</taxon>
        <taxon>Lactobacillales</taxon>
        <taxon>Lactobacillaceae</taxon>
        <taxon>Weissella</taxon>
    </lineage>
</organism>
<name>A0ABW1RUX1_9LACO</name>
<dbReference type="RefSeq" id="WP_042492092.1">
    <property type="nucleotide sequence ID" value="NZ_BJDT01000001.1"/>
</dbReference>
<dbReference type="EMBL" id="JBHSSG010000013">
    <property type="protein sequence ID" value="MFC6179295.1"/>
    <property type="molecule type" value="Genomic_DNA"/>
</dbReference>
<sequence length="189" mass="21527">MKIAIIDGMLAQEQWLDLVIVAAGLNNQVNKIIVLTDVMVPDYVNQLCQALQENDDTWQLVQQEGIMLLHKEKTFRNLERQLIGNGKLHIFDFNKMTIVIPNIDRKRSSYSASQIEQISDYLYGQMKPMCLLPTQHIVDHLITKGWRYANAQTNFGPVVLTDATTTSKKTSILCHNQRLSNSILLTLMA</sequence>
<evidence type="ECO:0000313" key="2">
    <source>
        <dbReference type="Proteomes" id="UP001596158"/>
    </source>
</evidence>
<protein>
    <submittedName>
        <fullName evidence="1">Uncharacterized protein</fullName>
    </submittedName>
</protein>
<reference evidence="2" key="1">
    <citation type="journal article" date="2019" name="Int. J. Syst. Evol. Microbiol.">
        <title>The Global Catalogue of Microorganisms (GCM) 10K type strain sequencing project: providing services to taxonomists for standard genome sequencing and annotation.</title>
        <authorList>
            <consortium name="The Broad Institute Genomics Platform"/>
            <consortium name="The Broad Institute Genome Sequencing Center for Infectious Disease"/>
            <person name="Wu L."/>
            <person name="Ma J."/>
        </authorList>
    </citation>
    <scope>NUCLEOTIDE SEQUENCE [LARGE SCALE GENOMIC DNA]</scope>
    <source>
        <strain evidence="2">CCM 8924</strain>
    </source>
</reference>
<proteinExistence type="predicted"/>
<gene>
    <name evidence="1" type="ORF">ACFQGR_07895</name>
</gene>
<dbReference type="Proteomes" id="UP001596158">
    <property type="component" value="Unassembled WGS sequence"/>
</dbReference>
<accession>A0ABW1RUX1</accession>